<proteinExistence type="predicted"/>
<comment type="cofactor">
    <cofactor evidence="6">
        <name>[4Fe-4S] cluster</name>
        <dbReference type="ChEBI" id="CHEBI:49883"/>
    </cofactor>
    <text evidence="6">Binds 1 [4Fe-4S] cluster. The cluster is coordinated with 3 cysteines and an exchangeable S-adenosyl-L-methionine.</text>
</comment>
<dbReference type="InterPro" id="IPR034457">
    <property type="entry name" value="Organic_radical-activating"/>
</dbReference>
<dbReference type="InterPro" id="IPR027596">
    <property type="entry name" value="AmmeMemoSam_rS"/>
</dbReference>
<name>A0A831PPH1_9BACT</name>
<comment type="caution">
    <text evidence="8">The sequence shown here is derived from an EMBL/GenBank/DDBJ whole genome shotgun (WGS) entry which is preliminary data.</text>
</comment>
<dbReference type="SFLD" id="SFLDS00029">
    <property type="entry name" value="Radical_SAM"/>
    <property type="match status" value="1"/>
</dbReference>
<dbReference type="SFLD" id="SFLDG01101">
    <property type="entry name" value="Uncharacterised_Radical_SAM_Su"/>
    <property type="match status" value="1"/>
</dbReference>
<dbReference type="Proteomes" id="UP000886047">
    <property type="component" value="Unassembled WGS sequence"/>
</dbReference>
<dbReference type="GO" id="GO:0051539">
    <property type="term" value="F:4 iron, 4 sulfur cluster binding"/>
    <property type="evidence" value="ECO:0007669"/>
    <property type="project" value="UniProtKB-KW"/>
</dbReference>
<dbReference type="GO" id="GO:0046872">
    <property type="term" value="F:metal ion binding"/>
    <property type="evidence" value="ECO:0007669"/>
    <property type="project" value="UniProtKB-KW"/>
</dbReference>
<dbReference type="AlphaFoldDB" id="A0A831PPH1"/>
<feature type="binding site" evidence="6">
    <location>
        <position position="89"/>
    </location>
    <ligand>
        <name>[4Fe-4S] cluster</name>
        <dbReference type="ChEBI" id="CHEBI:49883"/>
        <note>4Fe-4S-S-AdoMet</note>
    </ligand>
</feature>
<dbReference type="EMBL" id="DSDK01000008">
    <property type="protein sequence ID" value="HDR50016.1"/>
    <property type="molecule type" value="Genomic_DNA"/>
</dbReference>
<dbReference type="InterPro" id="IPR058240">
    <property type="entry name" value="rSAM_sf"/>
</dbReference>
<dbReference type="Gene3D" id="3.20.20.70">
    <property type="entry name" value="Aldolase class I"/>
    <property type="match status" value="1"/>
</dbReference>
<dbReference type="GO" id="GO:0003824">
    <property type="term" value="F:catalytic activity"/>
    <property type="evidence" value="ECO:0007669"/>
    <property type="project" value="InterPro"/>
</dbReference>
<dbReference type="CDD" id="cd01335">
    <property type="entry name" value="Radical_SAM"/>
    <property type="match status" value="1"/>
</dbReference>
<dbReference type="InterPro" id="IPR013785">
    <property type="entry name" value="Aldolase_TIM"/>
</dbReference>
<keyword evidence="1" id="KW-0004">4Fe-4S</keyword>
<evidence type="ECO:0000256" key="4">
    <source>
        <dbReference type="ARBA" id="ARBA00023004"/>
    </source>
</evidence>
<evidence type="ECO:0000313" key="8">
    <source>
        <dbReference type="EMBL" id="HDR50016.1"/>
    </source>
</evidence>
<evidence type="ECO:0000256" key="2">
    <source>
        <dbReference type="ARBA" id="ARBA00022691"/>
    </source>
</evidence>
<dbReference type="Pfam" id="PF04055">
    <property type="entry name" value="Radical_SAM"/>
    <property type="match status" value="1"/>
</dbReference>
<dbReference type="InterPro" id="IPR016431">
    <property type="entry name" value="Pyrv-formate_lyase-activ_prd"/>
</dbReference>
<organism evidence="8">
    <name type="scientific">Mariniphaga anaerophila</name>
    <dbReference type="NCBI Taxonomy" id="1484053"/>
    <lineage>
        <taxon>Bacteria</taxon>
        <taxon>Pseudomonadati</taxon>
        <taxon>Bacteroidota</taxon>
        <taxon>Bacteroidia</taxon>
        <taxon>Marinilabiliales</taxon>
        <taxon>Prolixibacteraceae</taxon>
        <taxon>Mariniphaga</taxon>
    </lineage>
</organism>
<dbReference type="PANTHER" id="PTHR30352">
    <property type="entry name" value="PYRUVATE FORMATE-LYASE-ACTIVATING ENZYME"/>
    <property type="match status" value="1"/>
</dbReference>
<feature type="binding site" evidence="6">
    <location>
        <position position="82"/>
    </location>
    <ligand>
        <name>[4Fe-4S] cluster</name>
        <dbReference type="ChEBI" id="CHEBI:49883"/>
        <note>4Fe-4S-S-AdoMet</note>
    </ligand>
</feature>
<keyword evidence="3 6" id="KW-0479">Metal-binding</keyword>
<feature type="domain" description="Radical SAM core" evidence="7">
    <location>
        <begin position="67"/>
        <end position="290"/>
    </location>
</feature>
<sequence length="337" mass="38385">MQESLFFEKLDGSVVKCLLCPRFCVLKTGQTGACKVRENREGLLVTHVYNRVAAMGIDPIEKKPLYHFYPGKDILSIGEVGCNLHCTFCQNHRISHCYATEFYGFQPVTSEQIVKKALHVQNNIGIAYTYNEPFTFFEFMYDTARLAHQNGLKNVVVSNGYVNPDPLHLILPFLDAFNIDLKAFDNAFYKRQTKGTLEPVLESLKMIARSGKHLEITWLVIPGLNDDEKQFEEMALWIAEELGSSVPLHLSRYFPQYKLTLPPTPLETLNRLHSIASRHLHFVYLGNVNDEKHASTFCPHCHSLVIERNRYFTKIIQTGFHGSCIRCGAPVGVIMDT</sequence>
<evidence type="ECO:0000256" key="5">
    <source>
        <dbReference type="ARBA" id="ARBA00023014"/>
    </source>
</evidence>
<keyword evidence="5 6" id="KW-0411">Iron-sulfur</keyword>
<feature type="binding site" evidence="6">
    <location>
        <position position="86"/>
    </location>
    <ligand>
        <name>[4Fe-4S] cluster</name>
        <dbReference type="ChEBI" id="CHEBI:49883"/>
        <note>4Fe-4S-S-AdoMet</note>
    </ligand>
</feature>
<protein>
    <submittedName>
        <fullName evidence="8">AmmeMemoRadiSam system radical SAM enzyme</fullName>
    </submittedName>
</protein>
<keyword evidence="2 6" id="KW-0949">S-adenosyl-L-methionine</keyword>
<keyword evidence="4 6" id="KW-0408">Iron</keyword>
<reference evidence="8" key="1">
    <citation type="journal article" date="2020" name="mSystems">
        <title>Genome- and Community-Level Interaction Insights into Carbon Utilization and Element Cycling Functions of Hydrothermarchaeota in Hydrothermal Sediment.</title>
        <authorList>
            <person name="Zhou Z."/>
            <person name="Liu Y."/>
            <person name="Xu W."/>
            <person name="Pan J."/>
            <person name="Luo Z.H."/>
            <person name="Li M."/>
        </authorList>
    </citation>
    <scope>NUCLEOTIDE SEQUENCE [LARGE SCALE GENOMIC DNA]</scope>
    <source>
        <strain evidence="8">SpSt-1217</strain>
    </source>
</reference>
<dbReference type="PROSITE" id="PS51918">
    <property type="entry name" value="RADICAL_SAM"/>
    <property type="match status" value="1"/>
</dbReference>
<gene>
    <name evidence="8" type="primary">amrS</name>
    <name evidence="8" type="ORF">ENN90_00120</name>
</gene>
<dbReference type="SUPFAM" id="SSF102114">
    <property type="entry name" value="Radical SAM enzymes"/>
    <property type="match status" value="1"/>
</dbReference>
<evidence type="ECO:0000256" key="3">
    <source>
        <dbReference type="ARBA" id="ARBA00022723"/>
    </source>
</evidence>
<dbReference type="PIRSF" id="PIRSF004869">
    <property type="entry name" value="PflX_prd"/>
    <property type="match status" value="1"/>
</dbReference>
<dbReference type="NCBIfam" id="TIGR04337">
    <property type="entry name" value="AmmeMemoSam_rS"/>
    <property type="match status" value="1"/>
</dbReference>
<dbReference type="PANTHER" id="PTHR30352:SF5">
    <property type="entry name" value="PYRUVATE FORMATE-LYASE 1-ACTIVATING ENZYME"/>
    <property type="match status" value="1"/>
</dbReference>
<evidence type="ECO:0000256" key="6">
    <source>
        <dbReference type="PIRSR" id="PIRSR004869-50"/>
    </source>
</evidence>
<evidence type="ECO:0000256" key="1">
    <source>
        <dbReference type="ARBA" id="ARBA00022485"/>
    </source>
</evidence>
<accession>A0A831PPH1</accession>
<dbReference type="InterPro" id="IPR007197">
    <property type="entry name" value="rSAM"/>
</dbReference>
<evidence type="ECO:0000259" key="7">
    <source>
        <dbReference type="PROSITE" id="PS51918"/>
    </source>
</evidence>